<evidence type="ECO:0000313" key="2">
    <source>
        <dbReference type="Proteomes" id="UP000460221"/>
    </source>
</evidence>
<dbReference type="RefSeq" id="WP_154767261.1">
    <property type="nucleotide sequence ID" value="NZ_WLYK01000001.1"/>
</dbReference>
<reference evidence="1 2" key="1">
    <citation type="submission" date="2019-11" db="EMBL/GenBank/DDBJ databases">
        <authorList>
            <person name="Jiang L.-Q."/>
        </authorList>
    </citation>
    <scope>NUCLEOTIDE SEQUENCE [LARGE SCALE GENOMIC DNA]</scope>
    <source>
        <strain evidence="1 2">YIM 132087</strain>
    </source>
</reference>
<name>A0A7K1FGZ5_9ACTN</name>
<comment type="caution">
    <text evidence="1">The sequence shown here is derived from an EMBL/GenBank/DDBJ whole genome shotgun (WGS) entry which is preliminary data.</text>
</comment>
<proteinExistence type="predicted"/>
<evidence type="ECO:0000313" key="1">
    <source>
        <dbReference type="EMBL" id="MTD13395.1"/>
    </source>
</evidence>
<organism evidence="1 2">
    <name type="scientific">Nakamurella alba</name>
    <dbReference type="NCBI Taxonomy" id="2665158"/>
    <lineage>
        <taxon>Bacteria</taxon>
        <taxon>Bacillati</taxon>
        <taxon>Actinomycetota</taxon>
        <taxon>Actinomycetes</taxon>
        <taxon>Nakamurellales</taxon>
        <taxon>Nakamurellaceae</taxon>
        <taxon>Nakamurella</taxon>
    </lineage>
</organism>
<gene>
    <name evidence="1" type="ORF">GIS00_05470</name>
</gene>
<accession>A0A7K1FGZ5</accession>
<protein>
    <submittedName>
        <fullName evidence="1">Uncharacterized protein</fullName>
    </submittedName>
</protein>
<dbReference type="AlphaFoldDB" id="A0A7K1FGZ5"/>
<keyword evidence="2" id="KW-1185">Reference proteome</keyword>
<dbReference type="EMBL" id="WLYK01000001">
    <property type="protein sequence ID" value="MTD13395.1"/>
    <property type="molecule type" value="Genomic_DNA"/>
</dbReference>
<sequence>MGEKRITWDRGGRVGWQVFCNGVAAAVNSLPHGPRVDATSTGGRRPVGSIRAGEVTLRIRPGQSLLITDRLDPGTWEVVGAAW</sequence>
<dbReference type="Proteomes" id="UP000460221">
    <property type="component" value="Unassembled WGS sequence"/>
</dbReference>